<keyword evidence="3" id="KW-0804">Transcription</keyword>
<evidence type="ECO:0000313" key="8">
    <source>
        <dbReference type="Proteomes" id="UP000813462"/>
    </source>
</evidence>
<proteinExistence type="predicted"/>
<dbReference type="InterPro" id="IPR018866">
    <property type="entry name" value="Znf-4CXXC_R1"/>
</dbReference>
<evidence type="ECO:0000259" key="6">
    <source>
        <dbReference type="Pfam" id="PF10497"/>
    </source>
</evidence>
<dbReference type="Pfam" id="PF10497">
    <property type="entry name" value="zf-4CXXC_R1"/>
    <property type="match status" value="1"/>
</dbReference>
<feature type="transmembrane region" description="Helical" evidence="5">
    <location>
        <begin position="203"/>
        <end position="221"/>
    </location>
</feature>
<comment type="caution">
    <text evidence="7">The sequence shown here is derived from an EMBL/GenBank/DDBJ whole genome shotgun (WGS) entry which is preliminary data.</text>
</comment>
<protein>
    <recommendedName>
        <fullName evidence="6">Zinc-finger domain-containing protein</fullName>
    </recommendedName>
</protein>
<dbReference type="EMBL" id="JAEACU010000009">
    <property type="protein sequence ID" value="KAH7517916.1"/>
    <property type="molecule type" value="Genomic_DNA"/>
</dbReference>
<evidence type="ECO:0000256" key="2">
    <source>
        <dbReference type="ARBA" id="ARBA00023015"/>
    </source>
</evidence>
<sequence length="341" mass="38991">MMKLQWFPVLITSSSGTAGSKRTKIDCRNWAFWTSLSSSNPRLSQRSVFPQTHLRKNHPLHNHQCLSLLQGGHPGIENQWRMMEFLLEKVLSQRFTQRRMRSFWGIVKLVGLCMLMDIERMGNAYMIGLVEKLAINADDLLLCRQKTLGQHTHCCKCNMVQGQYCGDCLYMRNCVFALVNVDDGLHSILHHRYRENVIEAKRILPGFALFVGGFAIAFLSYGQRMDAHWSSLWEGKSGWVMRLGYKSVAHFLIQSLCSPTNLENSGAPEEKPVSMGKSFLHDGSGGIGMGPERFSTFQPQELMYDNAEEEVEKVHLGDKEYDNTNGEVNKDTYDIIIRFRE</sequence>
<accession>A0A978USR6</accession>
<keyword evidence="5" id="KW-0472">Membrane</keyword>
<keyword evidence="5" id="KW-0812">Transmembrane</keyword>
<gene>
    <name evidence="7" type="ORF">FEM48_Zijuj09G0114900</name>
</gene>
<keyword evidence="4" id="KW-0539">Nucleus</keyword>
<evidence type="ECO:0000256" key="4">
    <source>
        <dbReference type="ARBA" id="ARBA00023242"/>
    </source>
</evidence>
<keyword evidence="5" id="KW-1133">Transmembrane helix</keyword>
<evidence type="ECO:0000313" key="7">
    <source>
        <dbReference type="EMBL" id="KAH7517916.1"/>
    </source>
</evidence>
<keyword evidence="2" id="KW-0805">Transcription regulation</keyword>
<organism evidence="7 8">
    <name type="scientific">Ziziphus jujuba var. spinosa</name>
    <dbReference type="NCBI Taxonomy" id="714518"/>
    <lineage>
        <taxon>Eukaryota</taxon>
        <taxon>Viridiplantae</taxon>
        <taxon>Streptophyta</taxon>
        <taxon>Embryophyta</taxon>
        <taxon>Tracheophyta</taxon>
        <taxon>Spermatophyta</taxon>
        <taxon>Magnoliopsida</taxon>
        <taxon>eudicotyledons</taxon>
        <taxon>Gunneridae</taxon>
        <taxon>Pentapetalae</taxon>
        <taxon>rosids</taxon>
        <taxon>fabids</taxon>
        <taxon>Rosales</taxon>
        <taxon>Rhamnaceae</taxon>
        <taxon>Paliureae</taxon>
        <taxon>Ziziphus</taxon>
    </lineage>
</organism>
<dbReference type="AlphaFoldDB" id="A0A978USR6"/>
<reference evidence="7" key="1">
    <citation type="journal article" date="2021" name="Front. Plant Sci.">
        <title>Chromosome-Scale Genome Assembly for Chinese Sour Jujube and Insights Into Its Genome Evolution and Domestication Signature.</title>
        <authorList>
            <person name="Shen L.-Y."/>
            <person name="Luo H."/>
            <person name="Wang X.-L."/>
            <person name="Wang X.-M."/>
            <person name="Qiu X.-J."/>
            <person name="Liu H."/>
            <person name="Zhou S.-S."/>
            <person name="Jia K.-H."/>
            <person name="Nie S."/>
            <person name="Bao Y.-T."/>
            <person name="Zhang R.-G."/>
            <person name="Yun Q.-Z."/>
            <person name="Chai Y.-H."/>
            <person name="Lu J.-Y."/>
            <person name="Li Y."/>
            <person name="Zhao S.-W."/>
            <person name="Mao J.-F."/>
            <person name="Jia S.-G."/>
            <person name="Mao Y.-M."/>
        </authorList>
    </citation>
    <scope>NUCLEOTIDE SEQUENCE</scope>
    <source>
        <strain evidence="7">AT0</strain>
        <tissue evidence="7">Leaf</tissue>
    </source>
</reference>
<name>A0A978USR6_ZIZJJ</name>
<comment type="subcellular location">
    <subcellularLocation>
        <location evidence="1">Nucleus</location>
    </subcellularLocation>
</comment>
<dbReference type="Proteomes" id="UP000813462">
    <property type="component" value="Unassembled WGS sequence"/>
</dbReference>
<evidence type="ECO:0000256" key="1">
    <source>
        <dbReference type="ARBA" id="ARBA00004123"/>
    </source>
</evidence>
<feature type="domain" description="Zinc-finger" evidence="6">
    <location>
        <begin position="142"/>
        <end position="173"/>
    </location>
</feature>
<dbReference type="GO" id="GO:0005634">
    <property type="term" value="C:nucleus"/>
    <property type="evidence" value="ECO:0007669"/>
    <property type="project" value="UniProtKB-SubCell"/>
</dbReference>
<evidence type="ECO:0000256" key="3">
    <source>
        <dbReference type="ARBA" id="ARBA00023163"/>
    </source>
</evidence>
<evidence type="ECO:0000256" key="5">
    <source>
        <dbReference type="SAM" id="Phobius"/>
    </source>
</evidence>